<proteinExistence type="predicted"/>
<name>A0ABQ5PB51_9ACTN</name>
<protein>
    <submittedName>
        <fullName evidence="2">Uncharacterized protein</fullName>
    </submittedName>
</protein>
<keyword evidence="3" id="KW-1185">Reference proteome</keyword>
<dbReference type="Proteomes" id="UP001291653">
    <property type="component" value="Unassembled WGS sequence"/>
</dbReference>
<dbReference type="InterPro" id="IPR011009">
    <property type="entry name" value="Kinase-like_dom_sf"/>
</dbReference>
<evidence type="ECO:0000256" key="1">
    <source>
        <dbReference type="SAM" id="MobiDB-lite"/>
    </source>
</evidence>
<organism evidence="2 3">
    <name type="scientific">Streptomyces yaizuensis</name>
    <dbReference type="NCBI Taxonomy" id="2989713"/>
    <lineage>
        <taxon>Bacteria</taxon>
        <taxon>Bacillati</taxon>
        <taxon>Actinomycetota</taxon>
        <taxon>Actinomycetes</taxon>
        <taxon>Kitasatosporales</taxon>
        <taxon>Streptomycetaceae</taxon>
        <taxon>Streptomyces</taxon>
    </lineage>
</organism>
<evidence type="ECO:0000313" key="3">
    <source>
        <dbReference type="Proteomes" id="UP001291653"/>
    </source>
</evidence>
<gene>
    <name evidence="2" type="ORF">SYYSPA8_34185</name>
</gene>
<feature type="region of interest" description="Disordered" evidence="1">
    <location>
        <begin position="98"/>
        <end position="126"/>
    </location>
</feature>
<dbReference type="SUPFAM" id="SSF56112">
    <property type="entry name" value="Protein kinase-like (PK-like)"/>
    <property type="match status" value="1"/>
</dbReference>
<reference evidence="2 3" key="1">
    <citation type="submission" date="2022-10" db="EMBL/GenBank/DDBJ databases">
        <title>Draft genome sequence of Streptomyces sp. YSPA8.</title>
        <authorList>
            <person name="Moriuchi R."/>
            <person name="Dohra H."/>
            <person name="Yamamura H."/>
            <person name="Kodani S."/>
        </authorList>
    </citation>
    <scope>NUCLEOTIDE SEQUENCE [LARGE SCALE GENOMIC DNA]</scope>
    <source>
        <strain evidence="2 3">YSPA8</strain>
    </source>
</reference>
<dbReference type="EMBL" id="BSBI01000020">
    <property type="protein sequence ID" value="GLF99456.1"/>
    <property type="molecule type" value="Genomic_DNA"/>
</dbReference>
<feature type="compositionally biased region" description="Basic and acidic residues" evidence="1">
    <location>
        <begin position="99"/>
        <end position="125"/>
    </location>
</feature>
<comment type="caution">
    <text evidence="2">The sequence shown here is derived from an EMBL/GenBank/DDBJ whole genome shotgun (WGS) entry which is preliminary data.</text>
</comment>
<sequence length="196" mass="20820">MASRLLLDDGRTAFLKGMSGDHPFAPQYADEITVTSALPDGVGPRVLWWATPDDSAGWWWLCLEDIPGTVPVLSPQAADTVKALAAVEQAGRLLLRDIGTAHRSPDRDPGRGTGPVDRRPEERLTGDGLGRAAHLGIVQQAIRDKLLDKLPAQGPGGDGGGHAVVPFWRVSASAVVMALIVGWSTKRPLTEAVRVA</sequence>
<accession>A0ABQ5PB51</accession>
<dbReference type="RefSeq" id="WP_323451394.1">
    <property type="nucleotide sequence ID" value="NZ_BSBI01000020.1"/>
</dbReference>
<evidence type="ECO:0000313" key="2">
    <source>
        <dbReference type="EMBL" id="GLF99456.1"/>
    </source>
</evidence>